<dbReference type="PANTHER" id="PTHR42811">
    <property type="entry name" value="SERINE ACETYLTRANSFERASE"/>
    <property type="match status" value="1"/>
</dbReference>
<keyword evidence="3" id="KW-0677">Repeat</keyword>
<keyword evidence="4 5" id="KW-0012">Acyltransferase</keyword>
<evidence type="ECO:0000256" key="5">
    <source>
        <dbReference type="PIRNR" id="PIRNR000441"/>
    </source>
</evidence>
<organism evidence="6 7">
    <name type="scientific">Niastella yeongjuensis</name>
    <dbReference type="NCBI Taxonomy" id="354355"/>
    <lineage>
        <taxon>Bacteria</taxon>
        <taxon>Pseudomonadati</taxon>
        <taxon>Bacteroidota</taxon>
        <taxon>Chitinophagia</taxon>
        <taxon>Chitinophagales</taxon>
        <taxon>Chitinophagaceae</taxon>
        <taxon>Niastella</taxon>
    </lineage>
</organism>
<evidence type="ECO:0000256" key="1">
    <source>
        <dbReference type="ARBA" id="ARBA00007274"/>
    </source>
</evidence>
<dbReference type="InterPro" id="IPR045304">
    <property type="entry name" value="LbH_SAT"/>
</dbReference>
<keyword evidence="2 5" id="KW-0808">Transferase</keyword>
<dbReference type="AlphaFoldDB" id="A0A1V9EMJ7"/>
<proteinExistence type="inferred from homology"/>
<dbReference type="GO" id="GO:0009001">
    <property type="term" value="F:serine O-acetyltransferase activity"/>
    <property type="evidence" value="ECO:0007669"/>
    <property type="project" value="UniProtKB-EC"/>
</dbReference>
<dbReference type="OrthoDB" id="9814490at2"/>
<reference evidence="7" key="1">
    <citation type="submission" date="2016-04" db="EMBL/GenBank/DDBJ databases">
        <authorList>
            <person name="Chen L."/>
            <person name="Zhuang W."/>
            <person name="Wang G."/>
        </authorList>
    </citation>
    <scope>NUCLEOTIDE SEQUENCE [LARGE SCALE GENOMIC DNA]</scope>
    <source>
        <strain evidence="7">17621</strain>
    </source>
</reference>
<dbReference type="Gene3D" id="2.160.10.10">
    <property type="entry name" value="Hexapeptide repeat proteins"/>
    <property type="match status" value="1"/>
</dbReference>
<comment type="similarity">
    <text evidence="1 5">Belongs to the transferase hexapeptide repeat family.</text>
</comment>
<dbReference type="EC" id="2.3.1.30" evidence="5"/>
<dbReference type="Pfam" id="PF00132">
    <property type="entry name" value="Hexapep"/>
    <property type="match status" value="1"/>
</dbReference>
<dbReference type="PIRSF" id="PIRSF000441">
    <property type="entry name" value="CysE"/>
    <property type="match status" value="1"/>
</dbReference>
<dbReference type="GO" id="GO:0006535">
    <property type="term" value="P:cysteine biosynthetic process from serine"/>
    <property type="evidence" value="ECO:0007669"/>
    <property type="project" value="InterPro"/>
</dbReference>
<comment type="catalytic activity">
    <reaction evidence="5">
        <text>L-serine + acetyl-CoA = O-acetyl-L-serine + CoA</text>
        <dbReference type="Rhea" id="RHEA:24560"/>
        <dbReference type="ChEBI" id="CHEBI:33384"/>
        <dbReference type="ChEBI" id="CHEBI:57287"/>
        <dbReference type="ChEBI" id="CHEBI:57288"/>
        <dbReference type="ChEBI" id="CHEBI:58340"/>
        <dbReference type="EC" id="2.3.1.30"/>
    </reaction>
</comment>
<name>A0A1V9EMJ7_9BACT</name>
<evidence type="ECO:0000256" key="2">
    <source>
        <dbReference type="ARBA" id="ARBA00022679"/>
    </source>
</evidence>
<dbReference type="InterPro" id="IPR018357">
    <property type="entry name" value="Hexapep_transf_CS"/>
</dbReference>
<sequence>MDELIRSDLYRYFGRNDRKAFFKGLAVPGFRYTYVLRKCASHKKYSLPGIFYRMLYQRYKYKYGFQIPITTKIGKGLYLGHFGMIVVNGKAVIGDNCNLEHGVTIGQTNRGKMKGSPVIGNNVWIGTGSVLVGNIKIGDNVLIAPNSYINSDIPANSLVLSNRALEIIPKENAVEGYVNNPVK</sequence>
<dbReference type="InterPro" id="IPR011004">
    <property type="entry name" value="Trimer_LpxA-like_sf"/>
</dbReference>
<dbReference type="GO" id="GO:0005737">
    <property type="term" value="C:cytoplasm"/>
    <property type="evidence" value="ECO:0007669"/>
    <property type="project" value="InterPro"/>
</dbReference>
<gene>
    <name evidence="6" type="ORF">A4H97_07650</name>
</gene>
<dbReference type="CDD" id="cd03354">
    <property type="entry name" value="LbH_SAT"/>
    <property type="match status" value="1"/>
</dbReference>
<evidence type="ECO:0000256" key="4">
    <source>
        <dbReference type="ARBA" id="ARBA00023315"/>
    </source>
</evidence>
<dbReference type="SUPFAM" id="SSF51161">
    <property type="entry name" value="Trimeric LpxA-like enzymes"/>
    <property type="match status" value="1"/>
</dbReference>
<dbReference type="InterPro" id="IPR001451">
    <property type="entry name" value="Hexapep"/>
</dbReference>
<keyword evidence="7" id="KW-1185">Reference proteome</keyword>
<dbReference type="RefSeq" id="WP_081201492.1">
    <property type="nucleotide sequence ID" value="NZ_FOCZ01000002.1"/>
</dbReference>
<accession>A0A1V9EMJ7</accession>
<dbReference type="InterPro" id="IPR005881">
    <property type="entry name" value="Ser_O-AcTrfase"/>
</dbReference>
<protein>
    <recommendedName>
        <fullName evidence="5">Serine acetyltransferase</fullName>
        <ecNumber evidence="5">2.3.1.30</ecNumber>
    </recommendedName>
</protein>
<dbReference type="EMBL" id="LVXG01000023">
    <property type="protein sequence ID" value="OQP47367.1"/>
    <property type="molecule type" value="Genomic_DNA"/>
</dbReference>
<dbReference type="Proteomes" id="UP000192610">
    <property type="component" value="Unassembled WGS sequence"/>
</dbReference>
<comment type="caution">
    <text evidence="6">The sequence shown here is derived from an EMBL/GenBank/DDBJ whole genome shotgun (WGS) entry which is preliminary data.</text>
</comment>
<evidence type="ECO:0000256" key="3">
    <source>
        <dbReference type="ARBA" id="ARBA00022737"/>
    </source>
</evidence>
<evidence type="ECO:0000313" key="7">
    <source>
        <dbReference type="Proteomes" id="UP000192610"/>
    </source>
</evidence>
<dbReference type="STRING" id="354355.SAMN05660816_01555"/>
<dbReference type="PROSITE" id="PS00101">
    <property type="entry name" value="HEXAPEP_TRANSFERASES"/>
    <property type="match status" value="1"/>
</dbReference>
<evidence type="ECO:0000313" key="6">
    <source>
        <dbReference type="EMBL" id="OQP47367.1"/>
    </source>
</evidence>